<dbReference type="EMBL" id="UINC01025060">
    <property type="protein sequence ID" value="SVA99946.1"/>
    <property type="molecule type" value="Genomic_DNA"/>
</dbReference>
<keyword evidence="3" id="KW-0238">DNA-binding</keyword>
<dbReference type="InterPro" id="IPR036390">
    <property type="entry name" value="WH_DNA-bd_sf"/>
</dbReference>
<dbReference type="Pfam" id="PF04851">
    <property type="entry name" value="ResIII"/>
    <property type="match status" value="1"/>
</dbReference>
<evidence type="ECO:0000256" key="3">
    <source>
        <dbReference type="ARBA" id="ARBA00023125"/>
    </source>
</evidence>
<dbReference type="GO" id="GO:0016787">
    <property type="term" value="F:hydrolase activity"/>
    <property type="evidence" value="ECO:0007669"/>
    <property type="project" value="InterPro"/>
</dbReference>
<proteinExistence type="predicted"/>
<dbReference type="GO" id="GO:0005524">
    <property type="term" value="F:ATP binding"/>
    <property type="evidence" value="ECO:0007669"/>
    <property type="project" value="UniProtKB-KW"/>
</dbReference>
<name>A0A382AEK3_9ZZZZ</name>
<keyword evidence="1" id="KW-0547">Nucleotide-binding</keyword>
<dbReference type="SUPFAM" id="SSF52540">
    <property type="entry name" value="P-loop containing nucleoside triphosphate hydrolases"/>
    <property type="match status" value="1"/>
</dbReference>
<evidence type="ECO:0000256" key="1">
    <source>
        <dbReference type="ARBA" id="ARBA00022741"/>
    </source>
</evidence>
<gene>
    <name evidence="5" type="ORF">METZ01_LOCUS152800</name>
</gene>
<feature type="domain" description="Helicase ATP-binding" evidence="4">
    <location>
        <begin position="263"/>
        <end position="349"/>
    </location>
</feature>
<dbReference type="GO" id="GO:0006302">
    <property type="term" value="P:double-strand break repair"/>
    <property type="evidence" value="ECO:0007669"/>
    <property type="project" value="TreeGrafter"/>
</dbReference>
<organism evidence="5">
    <name type="scientific">marine metagenome</name>
    <dbReference type="NCBI Taxonomy" id="408172"/>
    <lineage>
        <taxon>unclassified sequences</taxon>
        <taxon>metagenomes</taxon>
        <taxon>ecological metagenomes</taxon>
    </lineage>
</organism>
<dbReference type="InterPro" id="IPR041222">
    <property type="entry name" value="PriA_3primeBD"/>
</dbReference>
<dbReference type="GO" id="GO:0006310">
    <property type="term" value="P:DNA recombination"/>
    <property type="evidence" value="ECO:0007669"/>
    <property type="project" value="TreeGrafter"/>
</dbReference>
<evidence type="ECO:0000256" key="2">
    <source>
        <dbReference type="ARBA" id="ARBA00022840"/>
    </source>
</evidence>
<dbReference type="GO" id="GO:0006270">
    <property type="term" value="P:DNA replication initiation"/>
    <property type="evidence" value="ECO:0007669"/>
    <property type="project" value="TreeGrafter"/>
</dbReference>
<feature type="non-terminal residue" evidence="5">
    <location>
        <position position="349"/>
    </location>
</feature>
<sequence>MASFGSSIREGVIVNLLDKPNVDNPGFKIKAITDCLDIEPAFSGSILKLTSWVSRYYLSSWGEALKCAAPAAIRTKQRQTIHLTATKDEIEKLKRRAKLQGRVLTELTNDGDLTINQLAKRVKKSSSSLRSVLALLQGKKLIDIRVNFRPNSQKKYATFVTLAKPISEIKQGMTSTLQRAPKQAEILHNLISGYNRLPISSAELLKTTNTSLTTLQALERKNLVELQSIEIIRNPWDSKLIEKTEPLSLNSDQINAVAEIHRAIEANLPQTFLLHGVTGSGKTEVYLQIIATVLNKKEGAIILIPEISLTPQTVSRFVGRFGENVAVLHSRLSDGERYDQWQKVRSGEA</sequence>
<dbReference type="InterPro" id="IPR027417">
    <property type="entry name" value="P-loop_NTPase"/>
</dbReference>
<dbReference type="PANTHER" id="PTHR30580:SF0">
    <property type="entry name" value="PRIMOSOMAL PROTEIN N"/>
    <property type="match status" value="1"/>
</dbReference>
<dbReference type="Gene3D" id="3.40.50.300">
    <property type="entry name" value="P-loop containing nucleotide triphosphate hydrolases"/>
    <property type="match status" value="1"/>
</dbReference>
<dbReference type="SUPFAM" id="SSF46785">
    <property type="entry name" value="Winged helix' DNA-binding domain"/>
    <property type="match status" value="1"/>
</dbReference>
<dbReference type="PANTHER" id="PTHR30580">
    <property type="entry name" value="PRIMOSOMAL PROTEIN N"/>
    <property type="match status" value="1"/>
</dbReference>
<reference evidence="5" key="1">
    <citation type="submission" date="2018-05" db="EMBL/GenBank/DDBJ databases">
        <authorList>
            <person name="Lanie J.A."/>
            <person name="Ng W.-L."/>
            <person name="Kazmierczak K.M."/>
            <person name="Andrzejewski T.M."/>
            <person name="Davidsen T.M."/>
            <person name="Wayne K.J."/>
            <person name="Tettelin H."/>
            <person name="Glass J.I."/>
            <person name="Rusch D."/>
            <person name="Podicherti R."/>
            <person name="Tsui H.-C.T."/>
            <person name="Winkler M.E."/>
        </authorList>
    </citation>
    <scope>NUCLEOTIDE SEQUENCE</scope>
</reference>
<dbReference type="InterPro" id="IPR042115">
    <property type="entry name" value="PriA_3primeBD_sf"/>
</dbReference>
<evidence type="ECO:0000313" key="5">
    <source>
        <dbReference type="EMBL" id="SVA99946.1"/>
    </source>
</evidence>
<dbReference type="PROSITE" id="PS51192">
    <property type="entry name" value="HELICASE_ATP_BIND_1"/>
    <property type="match status" value="1"/>
</dbReference>
<dbReference type="InterPro" id="IPR014001">
    <property type="entry name" value="Helicase_ATP-bd"/>
</dbReference>
<protein>
    <recommendedName>
        <fullName evidence="4">Helicase ATP-binding domain-containing protein</fullName>
    </recommendedName>
</protein>
<dbReference type="GO" id="GO:0043138">
    <property type="term" value="F:3'-5' DNA helicase activity"/>
    <property type="evidence" value="ECO:0007669"/>
    <property type="project" value="TreeGrafter"/>
</dbReference>
<accession>A0A382AEK3</accession>
<dbReference type="InterPro" id="IPR006935">
    <property type="entry name" value="Helicase/UvrB_N"/>
</dbReference>
<evidence type="ECO:0000259" key="4">
    <source>
        <dbReference type="PROSITE" id="PS51192"/>
    </source>
</evidence>
<dbReference type="GO" id="GO:0003677">
    <property type="term" value="F:DNA binding"/>
    <property type="evidence" value="ECO:0007669"/>
    <property type="project" value="UniProtKB-KW"/>
</dbReference>
<dbReference type="Pfam" id="PF17764">
    <property type="entry name" value="PriA_3primeBD"/>
    <property type="match status" value="1"/>
</dbReference>
<dbReference type="AlphaFoldDB" id="A0A382AEK3"/>
<keyword evidence="2" id="KW-0067">ATP-binding</keyword>
<dbReference type="Gene3D" id="3.40.1440.60">
    <property type="entry name" value="PriA, 3(prime) DNA-binding domain"/>
    <property type="match status" value="1"/>
</dbReference>